<dbReference type="GO" id="GO:0000287">
    <property type="term" value="F:magnesium ion binding"/>
    <property type="evidence" value="ECO:0007669"/>
    <property type="project" value="UniProtKB-UniRule"/>
</dbReference>
<dbReference type="Proteomes" id="UP000621454">
    <property type="component" value="Unassembled WGS sequence"/>
</dbReference>
<dbReference type="InterPro" id="IPR012340">
    <property type="entry name" value="NA-bd_OB-fold"/>
</dbReference>
<dbReference type="SUPFAM" id="SSF50249">
    <property type="entry name" value="Nucleic acid-binding proteins"/>
    <property type="match status" value="1"/>
</dbReference>
<name>A0A916WZD0_9ACTN</name>
<comment type="cofactor">
    <cofactor evidence="21">
        <name>Mg(2+)</name>
        <dbReference type="ChEBI" id="CHEBI:18420"/>
    </cofactor>
    <text evidence="21">Binds 3 Mg(2+) ions per subunit.</text>
</comment>
<keyword evidence="21" id="KW-0648">Protein biosynthesis</keyword>
<dbReference type="InterPro" id="IPR024320">
    <property type="entry name" value="LPG_synthase_C"/>
</dbReference>
<organism evidence="25 26">
    <name type="scientific">Gordonia jinhuaensis</name>
    <dbReference type="NCBI Taxonomy" id="1517702"/>
    <lineage>
        <taxon>Bacteria</taxon>
        <taxon>Bacillati</taxon>
        <taxon>Actinomycetota</taxon>
        <taxon>Actinomycetes</taxon>
        <taxon>Mycobacteriales</taxon>
        <taxon>Gordoniaceae</taxon>
        <taxon>Gordonia</taxon>
    </lineage>
</organism>
<dbReference type="PROSITE" id="PS50862">
    <property type="entry name" value="AA_TRNA_LIGASE_II"/>
    <property type="match status" value="1"/>
</dbReference>
<dbReference type="InterPro" id="IPR044136">
    <property type="entry name" value="Lys-tRNA-ligase_II_N"/>
</dbReference>
<dbReference type="NCBIfam" id="NF002821">
    <property type="entry name" value="PRK02983.1"/>
    <property type="match status" value="1"/>
</dbReference>
<evidence type="ECO:0000259" key="24">
    <source>
        <dbReference type="PROSITE" id="PS50862"/>
    </source>
</evidence>
<dbReference type="Pfam" id="PF09924">
    <property type="entry name" value="LPG_synthase_C"/>
    <property type="match status" value="1"/>
</dbReference>
<sequence>MARPALGADPAAGPDPDVDVDAARHGNERSRSILSRRRVPDGFGRSAPKITSTVLGVLAAISLLSSLSIGFRHLIRVPRGYVDDYIISMPDTSFAWAFVLALVAGALGARKRISWWVTVAYIVIFGATNALWFIPAVASGYDVSTTERINIGIGLALQLVALAYLLASYRQFYTRVRPGAIWRSFVVLALGLAAATLLGWGLVELAPHDLESDERLAYAFNRVVAFASIDRRTFNGHHAYGVINGLLGLLGALALIAAAAVLFRSQRLTNLMSPTDARVIRELIAAYDDDDSLAYFSTRCDKAVVFAPNGKAAITYRVELGVGLAGGDPVGDRRHWSAAIAEFVSVCDRYGWRPGVMGASERGAAIYADAGFTTLEMGDEAIVHTRDYRLSGPGMRPVRQAVTRCHRAGVTVRIRRHRELSADEMHSVIADADAWRDTAEERGFSMALGRLGDPEDGDCLLVEALMHADTPDETRIGLLSFVPWGRTGASLDLMRRDHTAINGVVETMVSDFALDSARFGISEISLNFAAFRTILAEGDRIGAGPVMRLAHGALMFGSRFVQMDSLYRSNAKYQPEWVPRYLCCEDTRKIVWVGLSAVVAEGFVQLPVFGRRTRTYGSVDSFPSNLDADTVIAEVRADRDTGVPAPHRTEQVRVRLDKLAKIRDDGIDPYPPASAPSHRITAARQSPPGTAVSVAGRVMRLRDFGSVVFADLEDLSGEIQVLVDAPALTTTATHLTDDVDLGDLIRVDGVIGHSRTGELSVLADSWTMQAKCLHPLPDKWKGLSDPETRVRARHLDLVVNPAARETLATRAAVIRAMRDHLYSLDFLEVETPILQTVHGGANAEPFRTHINAYDLDLYLRIAPELYLKRLCVGGVERVFELGRNFRNEGVDFSHNPEFTSLEAYQAHGDYMTMLDITRDMITAAAIAAHGSPVILRPADSGEGDSGEGDSGGFDSIDISGPWPVRSVYDAVSDAAGTTITVVTGDDELRAVCERLDITLNPEWDHGQIVLEMYEHLVEARTTMPTFYIDFPTSVSPLTRDHRSKPGVAERWDLVAWGVELGTAYTELTDPLEQRRRLTEQSALAAGGDPEAMELDEDFLDALEYGMMPTGGLGIGVDRVVMLVTGRSIRETLTFPMARPR</sequence>
<feature type="transmembrane region" description="Helical" evidence="23">
    <location>
        <begin position="87"/>
        <end position="108"/>
    </location>
</feature>
<keyword evidence="15 21" id="KW-0030">Aminoacyl-tRNA synthetase</keyword>
<dbReference type="EC" id="6.1.1.6" evidence="21"/>
<evidence type="ECO:0000313" key="25">
    <source>
        <dbReference type="EMBL" id="GGB44307.1"/>
    </source>
</evidence>
<dbReference type="GO" id="GO:0005524">
    <property type="term" value="F:ATP binding"/>
    <property type="evidence" value="ECO:0007669"/>
    <property type="project" value="UniProtKB-UniRule"/>
</dbReference>
<dbReference type="PANTHER" id="PTHR42918">
    <property type="entry name" value="LYSYL-TRNA SYNTHETASE"/>
    <property type="match status" value="1"/>
</dbReference>
<feature type="compositionally biased region" description="Low complexity" evidence="22">
    <location>
        <begin position="1"/>
        <end position="15"/>
    </location>
</feature>
<dbReference type="GO" id="GO:0006629">
    <property type="term" value="P:lipid metabolic process"/>
    <property type="evidence" value="ECO:0007669"/>
    <property type="project" value="UniProtKB-KW"/>
</dbReference>
<keyword evidence="16" id="KW-0046">Antibiotic resistance</keyword>
<dbReference type="GO" id="GO:0005886">
    <property type="term" value="C:plasma membrane"/>
    <property type="evidence" value="ECO:0007669"/>
    <property type="project" value="UniProtKB-SubCell"/>
</dbReference>
<keyword evidence="17" id="KW-0511">Multifunctional enzyme</keyword>
<keyword evidence="26" id="KW-1185">Reference proteome</keyword>
<dbReference type="GO" id="GO:0046677">
    <property type="term" value="P:response to antibiotic"/>
    <property type="evidence" value="ECO:0007669"/>
    <property type="project" value="UniProtKB-KW"/>
</dbReference>
<evidence type="ECO:0000256" key="17">
    <source>
        <dbReference type="ARBA" id="ARBA00023268"/>
    </source>
</evidence>
<dbReference type="InterPro" id="IPR031553">
    <property type="entry name" value="tRNA-synt_2_TM"/>
</dbReference>
<evidence type="ECO:0000256" key="21">
    <source>
        <dbReference type="HAMAP-Rule" id="MF_00252"/>
    </source>
</evidence>
<dbReference type="AlphaFoldDB" id="A0A916WZD0"/>
<dbReference type="InterPro" id="IPR004365">
    <property type="entry name" value="NA-bd_OB_tRNA"/>
</dbReference>
<comment type="catalytic activity">
    <reaction evidence="19">
        <text>L-lysyl-tRNA(Lys) + a 1,2-diacyl-sn-glycero-3-phospho-(1'-sn-glycerol) = a 1,2-diacyl-sn-glycero-3-phospho-1'-(3'-O-L-lysyl)-sn-glycerol + tRNA(Lys)</text>
        <dbReference type="Rhea" id="RHEA:10668"/>
        <dbReference type="Rhea" id="RHEA-COMP:9696"/>
        <dbReference type="Rhea" id="RHEA-COMP:9697"/>
        <dbReference type="ChEBI" id="CHEBI:64716"/>
        <dbReference type="ChEBI" id="CHEBI:75792"/>
        <dbReference type="ChEBI" id="CHEBI:78442"/>
        <dbReference type="ChEBI" id="CHEBI:78529"/>
        <dbReference type="EC" id="2.3.2.3"/>
    </reaction>
</comment>
<keyword evidence="9 21" id="KW-0547">Nucleotide-binding</keyword>
<feature type="transmembrane region" description="Helical" evidence="23">
    <location>
        <begin position="149"/>
        <end position="169"/>
    </location>
</feature>
<dbReference type="RefSeq" id="WP_188588183.1">
    <property type="nucleotide sequence ID" value="NZ_BMGC01000038.1"/>
</dbReference>
<dbReference type="InterPro" id="IPR045864">
    <property type="entry name" value="aa-tRNA-synth_II/BPL/LPL"/>
</dbReference>
<keyword evidence="14 23" id="KW-0472">Membrane</keyword>
<feature type="transmembrane region" description="Helical" evidence="23">
    <location>
        <begin position="181"/>
        <end position="203"/>
    </location>
</feature>
<keyword evidence="8 21" id="KW-0479">Metal-binding</keyword>
<dbReference type="Gene3D" id="2.40.50.140">
    <property type="entry name" value="Nucleic acid-binding proteins"/>
    <property type="match status" value="1"/>
</dbReference>
<keyword evidence="6" id="KW-0808">Transferase</keyword>
<dbReference type="GO" id="GO:0000049">
    <property type="term" value="F:tRNA binding"/>
    <property type="evidence" value="ECO:0007669"/>
    <property type="project" value="TreeGrafter"/>
</dbReference>
<dbReference type="Pfam" id="PF00152">
    <property type="entry name" value="tRNA-synt_2"/>
    <property type="match status" value="1"/>
</dbReference>
<comment type="subcellular location">
    <subcellularLocation>
        <location evidence="1">Cell membrane</location>
        <topology evidence="1">Multi-pass membrane protein</topology>
    </subcellularLocation>
    <subcellularLocation>
        <location evidence="21">Cytoplasm</location>
    </subcellularLocation>
</comment>
<evidence type="ECO:0000256" key="2">
    <source>
        <dbReference type="ARBA" id="ARBA00005270"/>
    </source>
</evidence>
<dbReference type="Pfam" id="PF16995">
    <property type="entry name" value="tRNA-synt_2_TM"/>
    <property type="match status" value="1"/>
</dbReference>
<proteinExistence type="inferred from homology"/>
<evidence type="ECO:0000256" key="13">
    <source>
        <dbReference type="ARBA" id="ARBA00023098"/>
    </source>
</evidence>
<evidence type="ECO:0000256" key="4">
    <source>
        <dbReference type="ARBA" id="ARBA00022475"/>
    </source>
</evidence>
<dbReference type="Pfam" id="PF01336">
    <property type="entry name" value="tRNA_anti-codon"/>
    <property type="match status" value="1"/>
</dbReference>
<feature type="binding site" evidence="21">
    <location>
        <position position="1059"/>
    </location>
    <ligand>
        <name>Mg(2+)</name>
        <dbReference type="ChEBI" id="CHEBI:18420"/>
        <label>2</label>
    </ligand>
</feature>
<dbReference type="NCBIfam" id="TIGR00499">
    <property type="entry name" value="lysS_bact"/>
    <property type="match status" value="1"/>
</dbReference>
<dbReference type="HAMAP" id="MF_00252">
    <property type="entry name" value="Lys_tRNA_synth_class2"/>
    <property type="match status" value="1"/>
</dbReference>
<evidence type="ECO:0000256" key="7">
    <source>
        <dbReference type="ARBA" id="ARBA00022692"/>
    </source>
</evidence>
<dbReference type="CDD" id="cd04322">
    <property type="entry name" value="LysRS_N"/>
    <property type="match status" value="1"/>
</dbReference>
<dbReference type="InterPro" id="IPR004364">
    <property type="entry name" value="Aa-tRNA-synt_II"/>
</dbReference>
<keyword evidence="4" id="KW-1003">Cell membrane</keyword>
<comment type="similarity">
    <text evidence="3">In the C-terminal section; belongs to the class-II aminoacyl-tRNA synthetase family.</text>
</comment>
<evidence type="ECO:0000256" key="12">
    <source>
        <dbReference type="ARBA" id="ARBA00022989"/>
    </source>
</evidence>
<dbReference type="GO" id="GO:0004824">
    <property type="term" value="F:lysine-tRNA ligase activity"/>
    <property type="evidence" value="ECO:0007669"/>
    <property type="project" value="UniProtKB-UniRule"/>
</dbReference>
<dbReference type="InterPro" id="IPR006195">
    <property type="entry name" value="aa-tRNA-synth_II"/>
</dbReference>
<evidence type="ECO:0000256" key="10">
    <source>
        <dbReference type="ARBA" id="ARBA00022840"/>
    </source>
</evidence>
<feature type="transmembrane region" description="Helical" evidence="23">
    <location>
        <begin position="54"/>
        <end position="75"/>
    </location>
</feature>
<comment type="catalytic activity">
    <reaction evidence="20 21">
        <text>tRNA(Lys) + L-lysine + ATP = L-lysyl-tRNA(Lys) + AMP + diphosphate</text>
        <dbReference type="Rhea" id="RHEA:20792"/>
        <dbReference type="Rhea" id="RHEA-COMP:9696"/>
        <dbReference type="Rhea" id="RHEA-COMP:9697"/>
        <dbReference type="ChEBI" id="CHEBI:30616"/>
        <dbReference type="ChEBI" id="CHEBI:32551"/>
        <dbReference type="ChEBI" id="CHEBI:33019"/>
        <dbReference type="ChEBI" id="CHEBI:78442"/>
        <dbReference type="ChEBI" id="CHEBI:78529"/>
        <dbReference type="ChEBI" id="CHEBI:456215"/>
        <dbReference type="EC" id="6.1.1.6"/>
    </reaction>
</comment>
<dbReference type="GO" id="GO:0006430">
    <property type="term" value="P:lysyl-tRNA aminoacylation"/>
    <property type="evidence" value="ECO:0007669"/>
    <property type="project" value="UniProtKB-UniRule"/>
</dbReference>
<comment type="subunit">
    <text evidence="21">Homodimer.</text>
</comment>
<evidence type="ECO:0000313" key="26">
    <source>
        <dbReference type="Proteomes" id="UP000621454"/>
    </source>
</evidence>
<evidence type="ECO:0000256" key="6">
    <source>
        <dbReference type="ARBA" id="ARBA00022679"/>
    </source>
</evidence>
<evidence type="ECO:0000256" key="1">
    <source>
        <dbReference type="ARBA" id="ARBA00004651"/>
    </source>
</evidence>
<comment type="similarity">
    <text evidence="2">In the N-terminal section; belongs to the LPG synthetase family.</text>
</comment>
<gene>
    <name evidence="25" type="primary">lysX</name>
    <name evidence="21" type="synonym">lysS</name>
    <name evidence="25" type="ORF">GCM10011489_34750</name>
</gene>
<dbReference type="SUPFAM" id="SSF55681">
    <property type="entry name" value="Class II aaRS and biotin synthetases"/>
    <property type="match status" value="1"/>
</dbReference>
<evidence type="ECO:0000256" key="23">
    <source>
        <dbReference type="SAM" id="Phobius"/>
    </source>
</evidence>
<evidence type="ECO:0000256" key="5">
    <source>
        <dbReference type="ARBA" id="ARBA00022598"/>
    </source>
</evidence>
<dbReference type="NCBIfam" id="NF001756">
    <property type="entry name" value="PRK00484.1"/>
    <property type="match status" value="1"/>
</dbReference>
<evidence type="ECO:0000256" key="8">
    <source>
        <dbReference type="ARBA" id="ARBA00022723"/>
    </source>
</evidence>
<comment type="caution">
    <text evidence="25">The sequence shown here is derived from an EMBL/GenBank/DDBJ whole genome shotgun (WGS) entry which is preliminary data.</text>
</comment>
<evidence type="ECO:0000256" key="3">
    <source>
        <dbReference type="ARBA" id="ARBA00009968"/>
    </source>
</evidence>
<feature type="region of interest" description="Disordered" evidence="22">
    <location>
        <begin position="1"/>
        <end position="22"/>
    </location>
</feature>
<evidence type="ECO:0000256" key="16">
    <source>
        <dbReference type="ARBA" id="ARBA00023251"/>
    </source>
</evidence>
<reference evidence="25" key="2">
    <citation type="submission" date="2020-09" db="EMBL/GenBank/DDBJ databases">
        <authorList>
            <person name="Sun Q."/>
            <person name="Zhou Y."/>
        </authorList>
    </citation>
    <scope>NUCLEOTIDE SEQUENCE</scope>
    <source>
        <strain evidence="25">CGMCC 1.12827</strain>
    </source>
</reference>
<protein>
    <recommendedName>
        <fullName evidence="21">Lysine--tRNA ligase</fullName>
        <ecNumber evidence="21">6.1.1.6</ecNumber>
    </recommendedName>
    <alternativeName>
        <fullName evidence="21">Lysyl-tRNA synthetase</fullName>
        <shortName evidence="21">LysRS</shortName>
    </alternativeName>
</protein>
<evidence type="ECO:0000256" key="20">
    <source>
        <dbReference type="ARBA" id="ARBA00048573"/>
    </source>
</evidence>
<feature type="domain" description="Aminoacyl-transfer RNA synthetases class-II family profile" evidence="24">
    <location>
        <begin position="810"/>
        <end position="1139"/>
    </location>
</feature>
<dbReference type="PANTHER" id="PTHR42918:SF15">
    <property type="entry name" value="LYSINE--TRNA LIGASE, CHLOROPLASTIC_MITOCHONDRIAL"/>
    <property type="match status" value="1"/>
</dbReference>
<evidence type="ECO:0000256" key="18">
    <source>
        <dbReference type="ARBA" id="ARBA00024681"/>
    </source>
</evidence>
<feature type="binding site" evidence="21">
    <location>
        <position position="1052"/>
    </location>
    <ligand>
        <name>Mg(2+)</name>
        <dbReference type="ChEBI" id="CHEBI:18420"/>
        <label>1</label>
    </ligand>
</feature>
<feature type="region of interest" description="Disordered" evidence="22">
    <location>
        <begin position="667"/>
        <end position="688"/>
    </location>
</feature>
<keyword evidence="10 21" id="KW-0067">ATP-binding</keyword>
<dbReference type="EMBL" id="BMGC01000038">
    <property type="protein sequence ID" value="GGB44307.1"/>
    <property type="molecule type" value="Genomic_DNA"/>
</dbReference>
<keyword evidence="13" id="KW-0443">Lipid metabolism</keyword>
<evidence type="ECO:0000256" key="15">
    <source>
        <dbReference type="ARBA" id="ARBA00023146"/>
    </source>
</evidence>
<evidence type="ECO:0000256" key="19">
    <source>
        <dbReference type="ARBA" id="ARBA00047540"/>
    </source>
</evidence>
<dbReference type="PRINTS" id="PR00982">
    <property type="entry name" value="TRNASYNTHLYS"/>
</dbReference>
<keyword evidence="5 21" id="KW-0436">Ligase</keyword>
<comment type="similarity">
    <text evidence="21">Belongs to the class-II aminoacyl-tRNA synthetase family.</text>
</comment>
<evidence type="ECO:0000256" key="9">
    <source>
        <dbReference type="ARBA" id="ARBA00022741"/>
    </source>
</evidence>
<keyword evidence="21" id="KW-0963">Cytoplasm</keyword>
<evidence type="ECO:0000256" key="14">
    <source>
        <dbReference type="ARBA" id="ARBA00023136"/>
    </source>
</evidence>
<reference evidence="25" key="1">
    <citation type="journal article" date="2014" name="Int. J. Syst. Evol. Microbiol.">
        <title>Complete genome sequence of Corynebacterium casei LMG S-19264T (=DSM 44701T), isolated from a smear-ripened cheese.</title>
        <authorList>
            <consortium name="US DOE Joint Genome Institute (JGI-PGF)"/>
            <person name="Walter F."/>
            <person name="Albersmeier A."/>
            <person name="Kalinowski J."/>
            <person name="Ruckert C."/>
        </authorList>
    </citation>
    <scope>NUCLEOTIDE SEQUENCE</scope>
    <source>
        <strain evidence="25">CGMCC 1.12827</strain>
    </source>
</reference>
<evidence type="ECO:0000256" key="11">
    <source>
        <dbReference type="ARBA" id="ARBA00022842"/>
    </source>
</evidence>
<keyword evidence="7 23" id="KW-0812">Transmembrane</keyword>
<keyword evidence="12 23" id="KW-1133">Transmembrane helix</keyword>
<dbReference type="InterPro" id="IPR002313">
    <property type="entry name" value="Lys-tRNA-ligase_II"/>
</dbReference>
<evidence type="ECO:0000256" key="22">
    <source>
        <dbReference type="SAM" id="MobiDB-lite"/>
    </source>
</evidence>
<dbReference type="GO" id="GO:0050071">
    <property type="term" value="F:phosphatidylglycerol lysyltransferase activity"/>
    <property type="evidence" value="ECO:0007669"/>
    <property type="project" value="UniProtKB-EC"/>
</dbReference>
<dbReference type="InterPro" id="IPR018149">
    <property type="entry name" value="Lys-tRNA-synth_II_C"/>
</dbReference>
<comment type="function">
    <text evidence="18">Catalyzes the production of L-lysyl-tRNA(Lys)transfer and the transfer of a lysyl group from L-lysyl-tRNA(Lys) to membrane-bound phosphatidylglycerol (PG), which produces lysylphosphatidylglycerol (LPG), one of the components of the bacterial membrane with a positive net charge. LPG synthesis contributes to the resistance to cationic antimicrobial peptides (CAMPs) and likely protects M.tuberculosis against the CAMPs produced by competiting microorganisms (bacteriocins). In fact, the modification of anionic phosphatidylglycerol with positively charged L-lysine results in repulsion of the peptides.</text>
</comment>
<feature type="transmembrane region" description="Helical" evidence="23">
    <location>
        <begin position="115"/>
        <end position="137"/>
    </location>
</feature>
<feature type="transmembrane region" description="Helical" evidence="23">
    <location>
        <begin position="239"/>
        <end position="263"/>
    </location>
</feature>
<dbReference type="Gene3D" id="3.30.930.10">
    <property type="entry name" value="Bira Bifunctional Protein, Domain 2"/>
    <property type="match status" value="1"/>
</dbReference>
<accession>A0A916WZD0</accession>
<dbReference type="GO" id="GO:0005829">
    <property type="term" value="C:cytosol"/>
    <property type="evidence" value="ECO:0007669"/>
    <property type="project" value="TreeGrafter"/>
</dbReference>
<keyword evidence="11 21" id="KW-0460">Magnesium</keyword>
<feature type="binding site" evidence="21">
    <location>
        <position position="1059"/>
    </location>
    <ligand>
        <name>Mg(2+)</name>
        <dbReference type="ChEBI" id="CHEBI:18420"/>
        <label>1</label>
    </ligand>
</feature>